<dbReference type="InterPro" id="IPR052520">
    <property type="entry name" value="ATL_DNA_repair"/>
</dbReference>
<comment type="caution">
    <text evidence="3">The sequence shown here is derived from an EMBL/GenBank/DDBJ whole genome shotgun (WGS) entry which is preliminary data.</text>
</comment>
<evidence type="ECO:0000313" key="3">
    <source>
        <dbReference type="EMBL" id="OGG88668.1"/>
    </source>
</evidence>
<dbReference type="InterPro" id="IPR014048">
    <property type="entry name" value="MethylDNA_cys_MeTrfase_DNA-bd"/>
</dbReference>
<sequence length="106" mass="11942">MVREFSQRVWELALSIPEGRVTTYGTIARAAGAGPMASRSISSILAKSPNQGVIPWHRIVYAGGKVWLSPENEAKRRKLYKREGIKVDQHGHITNFDDIYLDFSEL</sequence>
<dbReference type="SUPFAM" id="SSF46767">
    <property type="entry name" value="Methylated DNA-protein cysteine methyltransferase, C-terminal domain"/>
    <property type="match status" value="1"/>
</dbReference>
<dbReference type="PANTHER" id="PTHR42942:SF1">
    <property type="entry name" value="ALKYLTRANSFERASE-LIKE PROTEIN 1"/>
    <property type="match status" value="1"/>
</dbReference>
<dbReference type="CDD" id="cd06445">
    <property type="entry name" value="ATase"/>
    <property type="match status" value="1"/>
</dbReference>
<dbReference type="Gene3D" id="1.10.10.10">
    <property type="entry name" value="Winged helix-like DNA-binding domain superfamily/Winged helix DNA-binding domain"/>
    <property type="match status" value="1"/>
</dbReference>
<dbReference type="PANTHER" id="PTHR42942">
    <property type="entry name" value="6-O-METHYLGUANINE DNA METHYLTRANSFERASE"/>
    <property type="match status" value="1"/>
</dbReference>
<feature type="domain" description="Methylated-DNA-[protein]-cysteine S-methyltransferase DNA binding" evidence="2">
    <location>
        <begin position="4"/>
        <end position="85"/>
    </location>
</feature>
<dbReference type="GO" id="GO:0003824">
    <property type="term" value="F:catalytic activity"/>
    <property type="evidence" value="ECO:0007669"/>
    <property type="project" value="InterPro"/>
</dbReference>
<dbReference type="Pfam" id="PF01035">
    <property type="entry name" value="DNA_binding_1"/>
    <property type="match status" value="1"/>
</dbReference>
<dbReference type="Proteomes" id="UP000179230">
    <property type="component" value="Unassembled WGS sequence"/>
</dbReference>
<keyword evidence="1" id="KW-0227">DNA damage</keyword>
<gene>
    <name evidence="3" type="ORF">A2592_02190</name>
</gene>
<dbReference type="EMBL" id="MFMT01000016">
    <property type="protein sequence ID" value="OGG88668.1"/>
    <property type="molecule type" value="Genomic_DNA"/>
</dbReference>
<organism evidence="3 4">
    <name type="scientific">Candidatus Kaiserbacteria bacterium RIFOXYD1_FULL_42_15</name>
    <dbReference type="NCBI Taxonomy" id="1798532"/>
    <lineage>
        <taxon>Bacteria</taxon>
        <taxon>Candidatus Kaiseribacteriota</taxon>
    </lineage>
</organism>
<evidence type="ECO:0000259" key="2">
    <source>
        <dbReference type="Pfam" id="PF01035"/>
    </source>
</evidence>
<dbReference type="InterPro" id="IPR036217">
    <property type="entry name" value="MethylDNA_cys_MeTrfase_DNAb"/>
</dbReference>
<proteinExistence type="predicted"/>
<accession>A0A1F6FS33</accession>
<dbReference type="InterPro" id="IPR036388">
    <property type="entry name" value="WH-like_DNA-bd_sf"/>
</dbReference>
<name>A0A1F6FS33_9BACT</name>
<evidence type="ECO:0000313" key="4">
    <source>
        <dbReference type="Proteomes" id="UP000179230"/>
    </source>
</evidence>
<reference evidence="3 4" key="1">
    <citation type="journal article" date="2016" name="Nat. Commun.">
        <title>Thousands of microbial genomes shed light on interconnected biogeochemical processes in an aquifer system.</title>
        <authorList>
            <person name="Anantharaman K."/>
            <person name="Brown C.T."/>
            <person name="Hug L.A."/>
            <person name="Sharon I."/>
            <person name="Castelle C.J."/>
            <person name="Probst A.J."/>
            <person name="Thomas B.C."/>
            <person name="Singh A."/>
            <person name="Wilkins M.J."/>
            <person name="Karaoz U."/>
            <person name="Brodie E.L."/>
            <person name="Williams K.H."/>
            <person name="Hubbard S.S."/>
            <person name="Banfield J.F."/>
        </authorList>
    </citation>
    <scope>NUCLEOTIDE SEQUENCE [LARGE SCALE GENOMIC DNA]</scope>
</reference>
<dbReference type="GO" id="GO:0006281">
    <property type="term" value="P:DNA repair"/>
    <property type="evidence" value="ECO:0007669"/>
    <property type="project" value="InterPro"/>
</dbReference>
<evidence type="ECO:0000256" key="1">
    <source>
        <dbReference type="ARBA" id="ARBA00022763"/>
    </source>
</evidence>
<protein>
    <recommendedName>
        <fullName evidence="2">Methylated-DNA-[protein]-cysteine S-methyltransferase DNA binding domain-containing protein</fullName>
    </recommendedName>
</protein>
<dbReference type="AlphaFoldDB" id="A0A1F6FS33"/>